<keyword evidence="1" id="KW-0805">Transcription regulation</keyword>
<dbReference type="Gene3D" id="1.10.10.60">
    <property type="entry name" value="Homeodomain-like"/>
    <property type="match status" value="1"/>
</dbReference>
<dbReference type="OrthoDB" id="145012at2"/>
<evidence type="ECO:0000256" key="1">
    <source>
        <dbReference type="ARBA" id="ARBA00023015"/>
    </source>
</evidence>
<keyword evidence="2" id="KW-0238">DNA-binding</keyword>
<organism evidence="6 7">
    <name type="scientific">Cohnella abietis</name>
    <dbReference type="NCBI Taxonomy" id="2507935"/>
    <lineage>
        <taxon>Bacteria</taxon>
        <taxon>Bacillati</taxon>
        <taxon>Bacillota</taxon>
        <taxon>Bacilli</taxon>
        <taxon>Bacillales</taxon>
        <taxon>Paenibacillaceae</taxon>
        <taxon>Cohnella</taxon>
    </lineage>
</organism>
<keyword evidence="3" id="KW-0804">Transcription</keyword>
<dbReference type="PANTHER" id="PTHR43280">
    <property type="entry name" value="ARAC-FAMILY TRANSCRIPTIONAL REGULATOR"/>
    <property type="match status" value="1"/>
</dbReference>
<dbReference type="InterPro" id="IPR037923">
    <property type="entry name" value="HTH-like"/>
</dbReference>
<sequence>MAEEEKGTRDSGIKKHQERKSAGSPGSFPYARMLDKQDALDRLDLQFRWGSYGIRVLRCHLAAFPPGCIINFHKHSEYELHYIAKGKGKVILVDQTYDLHEGLFYLTGPDLVHYQESDLEEPMHELCLHLDIVPLDGTLEDNSWGDVLEANEAQECIAALQRIPAIPFVDRFHAMNGFLDAFRIWEDQPSGFYTLIKQAIVQILLRTTRVFDDPDGKSGMPERDMNFHRYQLATQYIQDNEGLPISLEQVAESISISPRQLQRIFRSEGQTTFSDYLEHVRLTSICSELIHTDRSIEEIALSHGYANPNYLYLVFKSKYEITPTSYRRMHTVDANAKINTIFREKAENHHE</sequence>
<dbReference type="Proteomes" id="UP000289856">
    <property type="component" value="Chromosome"/>
</dbReference>
<dbReference type="SMART" id="SM00342">
    <property type="entry name" value="HTH_ARAC"/>
    <property type="match status" value="1"/>
</dbReference>
<dbReference type="AlphaFoldDB" id="A0A3T1D177"/>
<feature type="region of interest" description="Disordered" evidence="4">
    <location>
        <begin position="1"/>
        <end position="30"/>
    </location>
</feature>
<dbReference type="InterPro" id="IPR014710">
    <property type="entry name" value="RmlC-like_jellyroll"/>
</dbReference>
<gene>
    <name evidence="6" type="ORF">KCTCHS21_12450</name>
</gene>
<protein>
    <recommendedName>
        <fullName evidence="5">HTH araC/xylS-type domain-containing protein</fullName>
    </recommendedName>
</protein>
<accession>A0A3T1D177</accession>
<dbReference type="PROSITE" id="PS00041">
    <property type="entry name" value="HTH_ARAC_FAMILY_1"/>
    <property type="match status" value="1"/>
</dbReference>
<dbReference type="PANTHER" id="PTHR43280:SF28">
    <property type="entry name" value="HTH-TYPE TRANSCRIPTIONAL ACTIVATOR RHAS"/>
    <property type="match status" value="1"/>
</dbReference>
<dbReference type="KEGG" id="cohn:KCTCHS21_12450"/>
<dbReference type="PROSITE" id="PS01124">
    <property type="entry name" value="HTH_ARAC_FAMILY_2"/>
    <property type="match status" value="1"/>
</dbReference>
<keyword evidence="7" id="KW-1185">Reference proteome</keyword>
<dbReference type="SUPFAM" id="SSF51215">
    <property type="entry name" value="Regulatory protein AraC"/>
    <property type="match status" value="1"/>
</dbReference>
<proteinExistence type="predicted"/>
<feature type="compositionally biased region" description="Basic and acidic residues" evidence="4">
    <location>
        <begin position="1"/>
        <end position="21"/>
    </location>
</feature>
<evidence type="ECO:0000313" key="7">
    <source>
        <dbReference type="Proteomes" id="UP000289856"/>
    </source>
</evidence>
<dbReference type="InterPro" id="IPR018060">
    <property type="entry name" value="HTH_AraC"/>
</dbReference>
<dbReference type="RefSeq" id="WP_130605939.1">
    <property type="nucleotide sequence ID" value="NZ_AP019400.1"/>
</dbReference>
<dbReference type="Pfam" id="PF12833">
    <property type="entry name" value="HTH_18"/>
    <property type="match status" value="1"/>
</dbReference>
<evidence type="ECO:0000313" key="6">
    <source>
        <dbReference type="EMBL" id="BBI31846.1"/>
    </source>
</evidence>
<dbReference type="InterPro" id="IPR009057">
    <property type="entry name" value="Homeodomain-like_sf"/>
</dbReference>
<feature type="domain" description="HTH araC/xylS-type" evidence="5">
    <location>
        <begin position="231"/>
        <end position="329"/>
    </location>
</feature>
<reference evidence="6 7" key="1">
    <citation type="submission" date="2019-01" db="EMBL/GenBank/DDBJ databases">
        <title>Complete genome sequence of Cohnella hallensis HS21 isolated from Korean fir (Abies koreana) rhizospheric soil.</title>
        <authorList>
            <person name="Jiang L."/>
            <person name="Kang S.W."/>
            <person name="Kim S."/>
            <person name="Jung J."/>
            <person name="Kim C.Y."/>
            <person name="Kim D.H."/>
            <person name="Kim S.W."/>
            <person name="Lee J."/>
        </authorList>
    </citation>
    <scope>NUCLEOTIDE SEQUENCE [LARGE SCALE GENOMIC DNA]</scope>
    <source>
        <strain evidence="6 7">HS21</strain>
    </source>
</reference>
<dbReference type="SUPFAM" id="SSF46689">
    <property type="entry name" value="Homeodomain-like"/>
    <property type="match status" value="2"/>
</dbReference>
<evidence type="ECO:0000256" key="2">
    <source>
        <dbReference type="ARBA" id="ARBA00023125"/>
    </source>
</evidence>
<evidence type="ECO:0000256" key="4">
    <source>
        <dbReference type="SAM" id="MobiDB-lite"/>
    </source>
</evidence>
<dbReference type="GO" id="GO:0003700">
    <property type="term" value="F:DNA-binding transcription factor activity"/>
    <property type="evidence" value="ECO:0007669"/>
    <property type="project" value="InterPro"/>
</dbReference>
<dbReference type="InterPro" id="IPR018062">
    <property type="entry name" value="HTH_AraC-typ_CS"/>
</dbReference>
<evidence type="ECO:0000259" key="5">
    <source>
        <dbReference type="PROSITE" id="PS01124"/>
    </source>
</evidence>
<dbReference type="GO" id="GO:0043565">
    <property type="term" value="F:sequence-specific DNA binding"/>
    <property type="evidence" value="ECO:0007669"/>
    <property type="project" value="InterPro"/>
</dbReference>
<dbReference type="Gene3D" id="2.60.120.10">
    <property type="entry name" value="Jelly Rolls"/>
    <property type="match status" value="1"/>
</dbReference>
<evidence type="ECO:0000256" key="3">
    <source>
        <dbReference type="ARBA" id="ARBA00023163"/>
    </source>
</evidence>
<dbReference type="EMBL" id="AP019400">
    <property type="protein sequence ID" value="BBI31846.1"/>
    <property type="molecule type" value="Genomic_DNA"/>
</dbReference>
<dbReference type="Pfam" id="PF02311">
    <property type="entry name" value="AraC_binding"/>
    <property type="match status" value="1"/>
</dbReference>
<dbReference type="InterPro" id="IPR003313">
    <property type="entry name" value="AraC-bd"/>
</dbReference>
<name>A0A3T1D177_9BACL</name>